<dbReference type="EMBL" id="CM047586">
    <property type="protein sequence ID" value="KAI9909374.1"/>
    <property type="molecule type" value="Genomic_DNA"/>
</dbReference>
<gene>
    <name evidence="1" type="ORF">PsorP6_015119</name>
</gene>
<proteinExistence type="predicted"/>
<evidence type="ECO:0000313" key="1">
    <source>
        <dbReference type="EMBL" id="KAI9909374.1"/>
    </source>
</evidence>
<comment type="caution">
    <text evidence="1">The sequence shown here is derived from an EMBL/GenBank/DDBJ whole genome shotgun (WGS) entry which is preliminary data.</text>
</comment>
<keyword evidence="2" id="KW-1185">Reference proteome</keyword>
<sequence>MSAVDDIEARILRLDETRAAKLTQLQRLQQDLRYSHVSGVDERLDSGLSVARLEVEVGAGRNLQFKTGFLSGQRTYVRVTVVVEHLVSKNTVMEQKVTTKRPVSELARWNEMLLFEGLPAAVGTIKVDVMQEEKFGADEVVGTFILPLARLQNQRRMEKWHVLEKNDQVTKSEVLVSCRFQRSPIVALEVELELAQNQANELHMFVGRNQNLVRLAMQEPTHAMPSFKPLQGKVVTPEETDEPTVSSRFSAVASFPPAMTKRELMENGDLHRPNVRLKRQRVDAEKHATSLSDKIAHWLLPTSNTVAEKSKQSGVFPAERPSMTSSEYFPFKHSENAPTSSRRPRRSGRSSRPSASHTLRKIENWLFTDKDGNPRDLPFGRPID</sequence>
<dbReference type="Proteomes" id="UP001163321">
    <property type="component" value="Chromosome 7"/>
</dbReference>
<protein>
    <submittedName>
        <fullName evidence="1">Uncharacterized protein</fullName>
    </submittedName>
</protein>
<reference evidence="1 2" key="1">
    <citation type="journal article" date="2022" name="bioRxiv">
        <title>The genome of the oomycete Peronosclerospora sorghi, a cosmopolitan pathogen of maize and sorghum, is inflated with dispersed pseudogenes.</title>
        <authorList>
            <person name="Fletcher K."/>
            <person name="Martin F."/>
            <person name="Isakeit T."/>
            <person name="Cavanaugh K."/>
            <person name="Magill C."/>
            <person name="Michelmore R."/>
        </authorList>
    </citation>
    <scope>NUCLEOTIDE SEQUENCE [LARGE SCALE GENOMIC DNA]</scope>
    <source>
        <strain evidence="1">P6</strain>
    </source>
</reference>
<evidence type="ECO:0000313" key="2">
    <source>
        <dbReference type="Proteomes" id="UP001163321"/>
    </source>
</evidence>
<name>A0ACC0VSB5_9STRA</name>
<accession>A0ACC0VSB5</accession>
<organism evidence="1 2">
    <name type="scientific">Peronosclerospora sorghi</name>
    <dbReference type="NCBI Taxonomy" id="230839"/>
    <lineage>
        <taxon>Eukaryota</taxon>
        <taxon>Sar</taxon>
        <taxon>Stramenopiles</taxon>
        <taxon>Oomycota</taxon>
        <taxon>Peronosporomycetes</taxon>
        <taxon>Peronosporales</taxon>
        <taxon>Peronosporaceae</taxon>
        <taxon>Peronosclerospora</taxon>
    </lineage>
</organism>